<accession>A0A1I0G1H8</accession>
<dbReference type="InterPro" id="IPR029069">
    <property type="entry name" value="HotDog_dom_sf"/>
</dbReference>
<keyword evidence="4" id="KW-1185">Reference proteome</keyword>
<sequence>MEIRVRVGETDALGHINNASYFIYMEETRINFLQNLGIDIESKHFAFLLASTKCDYIQQGYFGQTLNIDTSVSRIGTKSLTLLSEMYEKESGDLIARGEATLVYFDTLRQQSVEVPESFKTKLQAYC</sequence>
<evidence type="ECO:0000256" key="2">
    <source>
        <dbReference type="ARBA" id="ARBA00022801"/>
    </source>
</evidence>
<dbReference type="Proteomes" id="UP000198618">
    <property type="component" value="Unassembled WGS sequence"/>
</dbReference>
<evidence type="ECO:0000256" key="1">
    <source>
        <dbReference type="ARBA" id="ARBA00005953"/>
    </source>
</evidence>
<reference evidence="3 4" key="1">
    <citation type="submission" date="2016-10" db="EMBL/GenBank/DDBJ databases">
        <authorList>
            <person name="de Groot N.N."/>
        </authorList>
    </citation>
    <scope>NUCLEOTIDE SEQUENCE [LARGE SCALE GENOMIC DNA]</scope>
    <source>
        <strain evidence="3 4">IBRC-M 10780</strain>
    </source>
</reference>
<dbReference type="RefSeq" id="WP_244513610.1">
    <property type="nucleotide sequence ID" value="NZ_FOHE01000018.1"/>
</dbReference>
<dbReference type="GO" id="GO:0047617">
    <property type="term" value="F:fatty acyl-CoA hydrolase activity"/>
    <property type="evidence" value="ECO:0007669"/>
    <property type="project" value="TreeGrafter"/>
</dbReference>
<dbReference type="PIRSF" id="PIRSF003230">
    <property type="entry name" value="YbgC"/>
    <property type="match status" value="1"/>
</dbReference>
<evidence type="ECO:0000313" key="3">
    <source>
        <dbReference type="EMBL" id="SET64445.1"/>
    </source>
</evidence>
<dbReference type="PANTHER" id="PTHR31793:SF27">
    <property type="entry name" value="NOVEL THIOESTERASE SUPERFAMILY DOMAIN AND SAPOSIN A-TYPE DOMAIN CONTAINING PROTEIN (0610012H03RIK)"/>
    <property type="match status" value="1"/>
</dbReference>
<dbReference type="STRING" id="930131.SAMN05216389_11848"/>
<dbReference type="CDD" id="cd00586">
    <property type="entry name" value="4HBT"/>
    <property type="match status" value="1"/>
</dbReference>
<dbReference type="PANTHER" id="PTHR31793">
    <property type="entry name" value="4-HYDROXYBENZOYL-COA THIOESTERASE FAMILY MEMBER"/>
    <property type="match status" value="1"/>
</dbReference>
<comment type="similarity">
    <text evidence="1">Belongs to the 4-hydroxybenzoyl-CoA thioesterase family.</text>
</comment>
<dbReference type="EMBL" id="FOHE01000018">
    <property type="protein sequence ID" value="SET64445.1"/>
    <property type="molecule type" value="Genomic_DNA"/>
</dbReference>
<dbReference type="InterPro" id="IPR050563">
    <property type="entry name" value="4-hydroxybenzoyl-CoA_TE"/>
</dbReference>
<dbReference type="Pfam" id="PF13279">
    <property type="entry name" value="4HBT_2"/>
    <property type="match status" value="1"/>
</dbReference>
<evidence type="ECO:0000313" key="4">
    <source>
        <dbReference type="Proteomes" id="UP000198618"/>
    </source>
</evidence>
<keyword evidence="2 3" id="KW-0378">Hydrolase</keyword>
<name>A0A1I0G1H8_9BACI</name>
<dbReference type="InterPro" id="IPR006684">
    <property type="entry name" value="YbgC/YbaW"/>
</dbReference>
<dbReference type="SUPFAM" id="SSF54637">
    <property type="entry name" value="Thioesterase/thiol ester dehydrase-isomerase"/>
    <property type="match status" value="1"/>
</dbReference>
<gene>
    <name evidence="3" type="ORF">SAMN05216389_11848</name>
</gene>
<proteinExistence type="inferred from homology"/>
<dbReference type="Gene3D" id="3.10.129.10">
    <property type="entry name" value="Hotdog Thioesterase"/>
    <property type="match status" value="1"/>
</dbReference>
<organism evidence="3 4">
    <name type="scientific">Oceanobacillus limi</name>
    <dbReference type="NCBI Taxonomy" id="930131"/>
    <lineage>
        <taxon>Bacteria</taxon>
        <taxon>Bacillati</taxon>
        <taxon>Bacillota</taxon>
        <taxon>Bacilli</taxon>
        <taxon>Bacillales</taxon>
        <taxon>Bacillaceae</taxon>
        <taxon>Oceanobacillus</taxon>
    </lineage>
</organism>
<dbReference type="AlphaFoldDB" id="A0A1I0G1H8"/>
<protein>
    <submittedName>
        <fullName evidence="3">Acyl-CoA thioester hydrolase</fullName>
    </submittedName>
</protein>